<dbReference type="SUPFAM" id="SSF52151">
    <property type="entry name" value="FabD/lysophospholipase-like"/>
    <property type="match status" value="1"/>
</dbReference>
<evidence type="ECO:0000256" key="4">
    <source>
        <dbReference type="ARBA" id="ARBA00048462"/>
    </source>
</evidence>
<dbReference type="GO" id="GO:0006633">
    <property type="term" value="P:fatty acid biosynthetic process"/>
    <property type="evidence" value="ECO:0007669"/>
    <property type="project" value="TreeGrafter"/>
</dbReference>
<dbReference type="EC" id="2.3.1.39" evidence="1"/>
<dbReference type="Gene3D" id="3.40.366.10">
    <property type="entry name" value="Malonyl-Coenzyme A Acyl Carrier Protein, domain 2"/>
    <property type="match status" value="1"/>
</dbReference>
<dbReference type="Pfam" id="PF00698">
    <property type="entry name" value="Acyl_transf_1"/>
    <property type="match status" value="1"/>
</dbReference>
<dbReference type="RefSeq" id="WP_317137939.1">
    <property type="nucleotide sequence ID" value="NZ_CP118157.1"/>
</dbReference>
<dbReference type="GO" id="GO:0005829">
    <property type="term" value="C:cytosol"/>
    <property type="evidence" value="ECO:0007669"/>
    <property type="project" value="TreeGrafter"/>
</dbReference>
<dbReference type="PANTHER" id="PTHR42681">
    <property type="entry name" value="MALONYL-COA-ACYL CARRIER PROTEIN TRANSACYLASE, MITOCHONDRIAL"/>
    <property type="match status" value="1"/>
</dbReference>
<dbReference type="GO" id="GO:0004314">
    <property type="term" value="F:[acyl-carrier-protein] S-malonyltransferase activity"/>
    <property type="evidence" value="ECO:0007669"/>
    <property type="project" value="UniProtKB-EC"/>
</dbReference>
<evidence type="ECO:0000313" key="6">
    <source>
        <dbReference type="EMBL" id="WOF21463.1"/>
    </source>
</evidence>
<proteinExistence type="predicted"/>
<comment type="catalytic activity">
    <reaction evidence="4">
        <text>holo-[ACP] + malonyl-CoA = malonyl-[ACP] + CoA</text>
        <dbReference type="Rhea" id="RHEA:41792"/>
        <dbReference type="Rhea" id="RHEA-COMP:9623"/>
        <dbReference type="Rhea" id="RHEA-COMP:9685"/>
        <dbReference type="ChEBI" id="CHEBI:57287"/>
        <dbReference type="ChEBI" id="CHEBI:57384"/>
        <dbReference type="ChEBI" id="CHEBI:64479"/>
        <dbReference type="ChEBI" id="CHEBI:78449"/>
        <dbReference type="EC" id="2.3.1.39"/>
    </reaction>
</comment>
<sequence>MIVAAFPGQGSQTPGFLSPWLELDGARERLEAASDAAGVDLIAAGTEWDADRIRDTRVAQPLIVAASLVSYEALLSRAGAPAGVAGHSVGEIGALVAAGVIAFSDGMRLVGDRGRAMAEAAALVDTGMSAVVGGVEEQVLQAISDAGLEPANFNGGGQIVAAGPKDALASLAENAPRGSRVVPLQVAGAFHTSYMGAAAAPLQASVDVIGEVGDPAVTLWTNSDGTTVETGTRALELVVRQVSHPVRWDLCMASFADAGLAGLVELAPAGALAGLARRGLRGVPTVAVKTPDDLDAAAALLA</sequence>
<evidence type="ECO:0000313" key="7">
    <source>
        <dbReference type="Proteomes" id="UP001305498"/>
    </source>
</evidence>
<dbReference type="Gene3D" id="3.30.70.250">
    <property type="entry name" value="Malonyl-CoA ACP transacylase, ACP-binding"/>
    <property type="match status" value="1"/>
</dbReference>
<dbReference type="InterPro" id="IPR016036">
    <property type="entry name" value="Malonyl_transacylase_ACP-bd"/>
</dbReference>
<dbReference type="InterPro" id="IPR014043">
    <property type="entry name" value="Acyl_transferase_dom"/>
</dbReference>
<reference evidence="6 7" key="1">
    <citation type="submission" date="2023-02" db="EMBL/GenBank/DDBJ databases">
        <title>Microbacterium betulae sp. nov., isolated from birch wood.</title>
        <authorList>
            <person name="Pasciak M."/>
            <person name="Pawlik K.J."/>
            <person name="Martynowski D."/>
            <person name="Laczmanski L."/>
            <person name="Ciekot J."/>
            <person name="Szponar B."/>
            <person name="Wojcik-Fatla A."/>
            <person name="Mackiewicz B."/>
            <person name="Farian E."/>
            <person name="Cholewa G."/>
            <person name="Cholewa A."/>
            <person name="Dutkiewicz J."/>
        </authorList>
    </citation>
    <scope>NUCLEOTIDE SEQUENCE [LARGE SCALE GENOMIC DNA]</scope>
    <source>
        <strain evidence="6 7">AB</strain>
    </source>
</reference>
<dbReference type="SUPFAM" id="SSF55048">
    <property type="entry name" value="Probable ACP-binding domain of malonyl-CoA ACP transacylase"/>
    <property type="match status" value="1"/>
</dbReference>
<dbReference type="EMBL" id="CP118157">
    <property type="protein sequence ID" value="WOF21463.1"/>
    <property type="molecule type" value="Genomic_DNA"/>
</dbReference>
<keyword evidence="7" id="KW-1185">Reference proteome</keyword>
<keyword evidence="3" id="KW-0012">Acyltransferase</keyword>
<protein>
    <recommendedName>
        <fullName evidence="1">[acyl-carrier-protein] S-malonyltransferase</fullName>
        <ecNumber evidence="1">2.3.1.39</ecNumber>
    </recommendedName>
</protein>
<evidence type="ECO:0000256" key="2">
    <source>
        <dbReference type="ARBA" id="ARBA00022679"/>
    </source>
</evidence>
<dbReference type="KEGG" id="mbet:N8K70_08600"/>
<evidence type="ECO:0000256" key="3">
    <source>
        <dbReference type="ARBA" id="ARBA00023315"/>
    </source>
</evidence>
<dbReference type="PANTHER" id="PTHR42681:SF1">
    <property type="entry name" value="MALONYL-COA-ACYL CARRIER PROTEIN TRANSACYLASE, MITOCHONDRIAL"/>
    <property type="match status" value="1"/>
</dbReference>
<dbReference type="InterPro" id="IPR001227">
    <property type="entry name" value="Ac_transferase_dom_sf"/>
</dbReference>
<dbReference type="AlphaFoldDB" id="A0AA97FEI7"/>
<keyword evidence="2" id="KW-0808">Transferase</keyword>
<evidence type="ECO:0000256" key="1">
    <source>
        <dbReference type="ARBA" id="ARBA00013258"/>
    </source>
</evidence>
<feature type="domain" description="Malonyl-CoA:ACP transacylase (MAT)" evidence="5">
    <location>
        <begin position="5"/>
        <end position="302"/>
    </location>
</feature>
<evidence type="ECO:0000259" key="5">
    <source>
        <dbReference type="SMART" id="SM00827"/>
    </source>
</evidence>
<name>A0AA97FEI7_9MICO</name>
<organism evidence="6 7">
    <name type="scientific">Microbacterium betulae</name>
    <dbReference type="NCBI Taxonomy" id="2981139"/>
    <lineage>
        <taxon>Bacteria</taxon>
        <taxon>Bacillati</taxon>
        <taxon>Actinomycetota</taxon>
        <taxon>Actinomycetes</taxon>
        <taxon>Micrococcales</taxon>
        <taxon>Microbacteriaceae</taxon>
        <taxon>Microbacterium</taxon>
    </lineage>
</organism>
<dbReference type="InterPro" id="IPR050858">
    <property type="entry name" value="Mal-CoA-ACP_Trans/PKS_FabD"/>
</dbReference>
<dbReference type="InterPro" id="IPR016035">
    <property type="entry name" value="Acyl_Trfase/lysoPLipase"/>
</dbReference>
<dbReference type="Proteomes" id="UP001305498">
    <property type="component" value="Chromosome"/>
</dbReference>
<accession>A0AA97FEI7</accession>
<gene>
    <name evidence="6" type="ORF">N8K70_08600</name>
</gene>
<dbReference type="SMART" id="SM00827">
    <property type="entry name" value="PKS_AT"/>
    <property type="match status" value="1"/>
</dbReference>